<reference evidence="4 5" key="1">
    <citation type="submission" date="2014-12" db="EMBL/GenBank/DDBJ databases">
        <title>Draft genome sequence of Paenibacillus kamchatkensis strain B-2647.</title>
        <authorList>
            <person name="Karlyshev A.V."/>
            <person name="Kudryashova E.B."/>
        </authorList>
    </citation>
    <scope>NUCLEOTIDE SEQUENCE [LARGE SCALE GENOMIC DNA]</scope>
    <source>
        <strain evidence="4 5">VKM B-2647</strain>
    </source>
</reference>
<dbReference type="EMBL" id="JXAK01000081">
    <property type="protein sequence ID" value="KIL38034.1"/>
    <property type="molecule type" value="Genomic_DNA"/>
</dbReference>
<evidence type="ECO:0000256" key="1">
    <source>
        <dbReference type="ARBA" id="ARBA00022679"/>
    </source>
</evidence>
<feature type="domain" description="N-acetyltransferase" evidence="3">
    <location>
        <begin position="3"/>
        <end position="145"/>
    </location>
</feature>
<organism evidence="4 5">
    <name type="scientific">Gordoniibacillus kamchatkensis</name>
    <dbReference type="NCBI Taxonomy" id="1590651"/>
    <lineage>
        <taxon>Bacteria</taxon>
        <taxon>Bacillati</taxon>
        <taxon>Bacillota</taxon>
        <taxon>Bacilli</taxon>
        <taxon>Bacillales</taxon>
        <taxon>Paenibacillaceae</taxon>
        <taxon>Gordoniibacillus</taxon>
    </lineage>
</organism>
<evidence type="ECO:0000313" key="4">
    <source>
        <dbReference type="EMBL" id="KIL38034.1"/>
    </source>
</evidence>
<dbReference type="CDD" id="cd04301">
    <property type="entry name" value="NAT_SF"/>
    <property type="match status" value="1"/>
</dbReference>
<dbReference type="Gene3D" id="3.40.630.30">
    <property type="match status" value="1"/>
</dbReference>
<dbReference type="PANTHER" id="PTHR43877">
    <property type="entry name" value="AMINOALKYLPHOSPHONATE N-ACETYLTRANSFERASE-RELATED-RELATED"/>
    <property type="match status" value="1"/>
</dbReference>
<keyword evidence="2" id="KW-0012">Acyltransferase</keyword>
<proteinExistence type="predicted"/>
<evidence type="ECO:0000256" key="2">
    <source>
        <dbReference type="ARBA" id="ARBA00023315"/>
    </source>
</evidence>
<evidence type="ECO:0000313" key="5">
    <source>
        <dbReference type="Proteomes" id="UP000031967"/>
    </source>
</evidence>
<name>A0ABR5AAH8_9BACL</name>
<dbReference type="PANTHER" id="PTHR43877:SF2">
    <property type="entry name" value="AMINOALKYLPHOSPHONATE N-ACETYLTRANSFERASE-RELATED"/>
    <property type="match status" value="1"/>
</dbReference>
<comment type="caution">
    <text evidence="4">The sequence shown here is derived from an EMBL/GenBank/DDBJ whole genome shotgun (WGS) entry which is preliminary data.</text>
</comment>
<accession>A0ABR5AAH8</accession>
<sequence>MEIVYRTALADDSEEIARLSSQLGYPAEAGQVRERVAFILANGGNALYVAEREGKLVGWVHAHGRHLIESAPFAEIGGLVVDSDCRGQGIGKQLVNKCEEWARTAGFGSIRVRTNAARLDAPQFYARIGYKTVKSQQVFQKEISP</sequence>
<dbReference type="InterPro" id="IPR000182">
    <property type="entry name" value="GNAT_dom"/>
</dbReference>
<dbReference type="InterPro" id="IPR016181">
    <property type="entry name" value="Acyl_CoA_acyltransferase"/>
</dbReference>
<dbReference type="RefSeq" id="WP_041052069.1">
    <property type="nucleotide sequence ID" value="NZ_JXAK01000081.1"/>
</dbReference>
<dbReference type="InterPro" id="IPR050832">
    <property type="entry name" value="Bact_Acetyltransf"/>
</dbReference>
<evidence type="ECO:0000259" key="3">
    <source>
        <dbReference type="PROSITE" id="PS51186"/>
    </source>
</evidence>
<dbReference type="PROSITE" id="PS51186">
    <property type="entry name" value="GNAT"/>
    <property type="match status" value="1"/>
</dbReference>
<keyword evidence="1" id="KW-0808">Transferase</keyword>
<keyword evidence="5" id="KW-1185">Reference proteome</keyword>
<gene>
    <name evidence="4" type="ORF">SD70_29155</name>
</gene>
<dbReference type="Pfam" id="PF00583">
    <property type="entry name" value="Acetyltransf_1"/>
    <property type="match status" value="1"/>
</dbReference>
<dbReference type="Proteomes" id="UP000031967">
    <property type="component" value="Unassembled WGS sequence"/>
</dbReference>
<dbReference type="SUPFAM" id="SSF55729">
    <property type="entry name" value="Acyl-CoA N-acyltransferases (Nat)"/>
    <property type="match status" value="1"/>
</dbReference>
<protein>
    <submittedName>
        <fullName evidence="4">GNAT family acetyltransferase</fullName>
    </submittedName>
</protein>